<evidence type="ECO:0008006" key="3">
    <source>
        <dbReference type="Google" id="ProtNLM"/>
    </source>
</evidence>
<dbReference type="InterPro" id="IPR011990">
    <property type="entry name" value="TPR-like_helical_dom_sf"/>
</dbReference>
<dbReference type="RefSeq" id="WP_183395661.1">
    <property type="nucleotide sequence ID" value="NZ_JACIDR010000003.1"/>
</dbReference>
<dbReference type="EMBL" id="JACIDR010000003">
    <property type="protein sequence ID" value="MBB3973825.1"/>
    <property type="molecule type" value="Genomic_DNA"/>
</dbReference>
<sequence>MSIGAALEVEIAPDSRILPPRDRRATAEAIAKVYGECAKFAEEKRDADLIAAADTLSLFVSSIHAANTQLQAIRMWKVNALANLGRGREALELLNWIEGFNGVSFKTRQRKAQLLAFAGDAAGCIDACTDAIMALPLDKKTSREFRQLCLMRAEAMNACGRHDDALRLLFDTLRGVVPNYDEMLTLRRAVKTPEALEQMFLFLAPHFSYAGHRARHALLHYSVACRDLGLLDRAIFAARQRFLAGLQIVRYGEREQQIKEDWTRQALTSLLDLRADLGSLGIEFFLISGTLLGCVREGTILSYDKDIDVGVLTDVPPETIRQTLAASGRFKVRALTTDHLVQVEHANGVMLDVFLHWREDGKIYHQGQKTRWWNSDFELQDVEFLGGTFKIPTNPDQYLIENYGDSWSIPQPEFETFVDTPNMIIQDNEHMIWYFFTRLHDYYFAGKRTQLFKVWDALRELIGHDAAVAHAMERIKLDAAQPPVLKP</sequence>
<dbReference type="PANTHER" id="PTHR43404">
    <property type="entry name" value="LIPOPOLYSACCHARIDE CHOLINEPHOSPHOTRANSFERASE LICD"/>
    <property type="match status" value="1"/>
</dbReference>
<proteinExistence type="predicted"/>
<organism evidence="1 2">
    <name type="scientific">Hansschlegelia beijingensis</name>
    <dbReference type="NCBI Taxonomy" id="1133344"/>
    <lineage>
        <taxon>Bacteria</taxon>
        <taxon>Pseudomonadati</taxon>
        <taxon>Pseudomonadota</taxon>
        <taxon>Alphaproteobacteria</taxon>
        <taxon>Hyphomicrobiales</taxon>
        <taxon>Methylopilaceae</taxon>
        <taxon>Hansschlegelia</taxon>
    </lineage>
</organism>
<dbReference type="PANTHER" id="PTHR43404:SF1">
    <property type="entry name" value="MNN4P"/>
    <property type="match status" value="1"/>
</dbReference>
<evidence type="ECO:0000313" key="1">
    <source>
        <dbReference type="EMBL" id="MBB3973825.1"/>
    </source>
</evidence>
<dbReference type="AlphaFoldDB" id="A0A7W6CZA0"/>
<keyword evidence="2" id="KW-1185">Reference proteome</keyword>
<dbReference type="SUPFAM" id="SSF48452">
    <property type="entry name" value="TPR-like"/>
    <property type="match status" value="1"/>
</dbReference>
<evidence type="ECO:0000313" key="2">
    <source>
        <dbReference type="Proteomes" id="UP000528964"/>
    </source>
</evidence>
<protein>
    <recommendedName>
        <fullName evidence="3">LicD family protein</fullName>
    </recommendedName>
</protein>
<name>A0A7W6CZA0_9HYPH</name>
<gene>
    <name evidence="1" type="ORF">GGR24_002495</name>
</gene>
<reference evidence="1 2" key="1">
    <citation type="submission" date="2020-08" db="EMBL/GenBank/DDBJ databases">
        <title>Genomic Encyclopedia of Type Strains, Phase IV (KMG-IV): sequencing the most valuable type-strain genomes for metagenomic binning, comparative biology and taxonomic classification.</title>
        <authorList>
            <person name="Goeker M."/>
        </authorList>
    </citation>
    <scope>NUCLEOTIDE SEQUENCE [LARGE SCALE GENOMIC DNA]</scope>
    <source>
        <strain evidence="1 2">DSM 25481</strain>
    </source>
</reference>
<comment type="caution">
    <text evidence="1">The sequence shown here is derived from an EMBL/GenBank/DDBJ whole genome shotgun (WGS) entry which is preliminary data.</text>
</comment>
<dbReference type="Proteomes" id="UP000528964">
    <property type="component" value="Unassembled WGS sequence"/>
</dbReference>
<dbReference type="InterPro" id="IPR052942">
    <property type="entry name" value="LPS_cholinephosphotransferase"/>
</dbReference>
<accession>A0A7W6CZA0</accession>